<dbReference type="InterPro" id="IPR011330">
    <property type="entry name" value="Glyco_hydro/deAcase_b/a-brl"/>
</dbReference>
<dbReference type="PANTHER" id="PTHR10587:SF133">
    <property type="entry name" value="CHITIN DEACETYLASE 1-RELATED"/>
    <property type="match status" value="1"/>
</dbReference>
<dbReference type="Proteomes" id="UP001629260">
    <property type="component" value="Unassembled WGS sequence"/>
</dbReference>
<dbReference type="PROSITE" id="PS51677">
    <property type="entry name" value="NODB"/>
    <property type="match status" value="1"/>
</dbReference>
<proteinExistence type="predicted"/>
<evidence type="ECO:0000256" key="2">
    <source>
        <dbReference type="ARBA" id="ARBA00022801"/>
    </source>
</evidence>
<comment type="caution">
    <text evidence="4">The sequence shown here is derived from an EMBL/GenBank/DDBJ whole genome shotgun (WGS) entry which is preliminary data.</text>
</comment>
<reference evidence="4 5" key="1">
    <citation type="submission" date="2024-06" db="EMBL/GenBank/DDBJ databases">
        <authorList>
            <person name="Kaempfer P."/>
            <person name="Viver T."/>
        </authorList>
    </citation>
    <scope>NUCLEOTIDE SEQUENCE [LARGE SCALE GENOMIC DNA]</scope>
    <source>
        <strain evidence="4 5">ST-87</strain>
    </source>
</reference>
<evidence type="ECO:0000313" key="5">
    <source>
        <dbReference type="Proteomes" id="UP001629260"/>
    </source>
</evidence>
<accession>A0ABW8XT94</accession>
<dbReference type="EMBL" id="JBELQA010000003">
    <property type="protein sequence ID" value="MFL9830371.1"/>
    <property type="molecule type" value="Genomic_DNA"/>
</dbReference>
<feature type="domain" description="NodB homology" evidence="3">
    <location>
        <begin position="28"/>
        <end position="218"/>
    </location>
</feature>
<keyword evidence="1" id="KW-0479">Metal-binding</keyword>
<keyword evidence="2 4" id="KW-0378">Hydrolase</keyword>
<dbReference type="PANTHER" id="PTHR10587">
    <property type="entry name" value="GLYCOSYL TRANSFERASE-RELATED"/>
    <property type="match status" value="1"/>
</dbReference>
<dbReference type="RefSeq" id="WP_408080863.1">
    <property type="nucleotide sequence ID" value="NZ_JBELQA010000003.1"/>
</dbReference>
<name>A0ABW8XT94_9FLAO</name>
<sequence length="218" mass="25539">MKAYWVKTNRLIKKLFSNYVWDIPNKENKIYLTFDDGPTPEITAWVLNQLEQYNAKATFFCIGKNIEQHPEIFKKVIEKGHAIGNHTFNHLNGWKTNTNEYIENSVQCSVISNQFSNNKPQTTDNQLFRPPYGKIKRAQAKKLRQKGYKIIMWDVLSADFDQNITKEKCLKNVVNNTRSGSIIVFHDSIKAFENLKYVLPKVLEYLVENHFSFETIKN</sequence>
<evidence type="ECO:0000313" key="4">
    <source>
        <dbReference type="EMBL" id="MFL9830371.1"/>
    </source>
</evidence>
<evidence type="ECO:0000259" key="3">
    <source>
        <dbReference type="PROSITE" id="PS51677"/>
    </source>
</evidence>
<protein>
    <submittedName>
        <fullName evidence="4">Polysaccharide deacetylase family protein</fullName>
        <ecNumber evidence="4">3.-.-.-</ecNumber>
    </submittedName>
</protein>
<gene>
    <name evidence="4" type="ORF">ABS764_05840</name>
</gene>
<dbReference type="InterPro" id="IPR050248">
    <property type="entry name" value="Polysacc_deacetylase_ArnD"/>
</dbReference>
<organism evidence="4 5">
    <name type="scientific">Flavobacterium plantiphilum</name>
    <dbReference type="NCBI Taxonomy" id="3163297"/>
    <lineage>
        <taxon>Bacteria</taxon>
        <taxon>Pseudomonadati</taxon>
        <taxon>Bacteroidota</taxon>
        <taxon>Flavobacteriia</taxon>
        <taxon>Flavobacteriales</taxon>
        <taxon>Flavobacteriaceae</taxon>
        <taxon>Flavobacterium</taxon>
    </lineage>
</organism>
<keyword evidence="5" id="KW-1185">Reference proteome</keyword>
<dbReference type="Pfam" id="PF01522">
    <property type="entry name" value="Polysacc_deac_1"/>
    <property type="match status" value="1"/>
</dbReference>
<evidence type="ECO:0000256" key="1">
    <source>
        <dbReference type="ARBA" id="ARBA00022723"/>
    </source>
</evidence>
<dbReference type="SUPFAM" id="SSF88713">
    <property type="entry name" value="Glycoside hydrolase/deacetylase"/>
    <property type="match status" value="1"/>
</dbReference>
<dbReference type="Gene3D" id="3.20.20.370">
    <property type="entry name" value="Glycoside hydrolase/deacetylase"/>
    <property type="match status" value="1"/>
</dbReference>
<dbReference type="InterPro" id="IPR002509">
    <property type="entry name" value="NODB_dom"/>
</dbReference>
<dbReference type="EC" id="3.-.-.-" evidence="4"/>
<dbReference type="GO" id="GO:0016787">
    <property type="term" value="F:hydrolase activity"/>
    <property type="evidence" value="ECO:0007669"/>
    <property type="project" value="UniProtKB-KW"/>
</dbReference>
<dbReference type="CDD" id="cd10917">
    <property type="entry name" value="CE4_NodB_like_6s_7s"/>
    <property type="match status" value="1"/>
</dbReference>